<dbReference type="Gene3D" id="3.40.1190.20">
    <property type="match status" value="1"/>
</dbReference>
<evidence type="ECO:0000256" key="5">
    <source>
        <dbReference type="ARBA" id="ARBA00022723"/>
    </source>
</evidence>
<evidence type="ECO:0000256" key="16">
    <source>
        <dbReference type="ARBA" id="ARBA00049209"/>
    </source>
</evidence>
<dbReference type="SUPFAM" id="SSF64153">
    <property type="entry name" value="YjeF N-terminal domain-like"/>
    <property type="match status" value="1"/>
</dbReference>
<keyword evidence="23" id="KW-1185">Reference proteome</keyword>
<evidence type="ECO:0000259" key="21">
    <source>
        <dbReference type="PROSITE" id="PS51385"/>
    </source>
</evidence>
<feature type="binding site" evidence="17">
    <location>
        <position position="445"/>
    </location>
    <ligand>
        <name>(6S)-NADPHX</name>
        <dbReference type="ChEBI" id="CHEBI:64076"/>
    </ligand>
</feature>
<dbReference type="GO" id="GO:0046872">
    <property type="term" value="F:metal ion binding"/>
    <property type="evidence" value="ECO:0007669"/>
    <property type="project" value="UniProtKB-UniRule"/>
</dbReference>
<dbReference type="PANTHER" id="PTHR12592:SF0">
    <property type="entry name" value="ATP-DEPENDENT (S)-NAD(P)H-HYDRATE DEHYDRATASE"/>
    <property type="match status" value="1"/>
</dbReference>
<evidence type="ECO:0000256" key="9">
    <source>
        <dbReference type="ARBA" id="ARBA00022958"/>
    </source>
</evidence>
<keyword evidence="7 17" id="KW-0067">ATP-binding</keyword>
<comment type="similarity">
    <text evidence="17">Belongs to the NnrD/CARKD family.</text>
</comment>
<evidence type="ECO:0000256" key="7">
    <source>
        <dbReference type="ARBA" id="ARBA00022840"/>
    </source>
</evidence>
<feature type="binding site" evidence="17">
    <location>
        <position position="268"/>
    </location>
    <ligand>
        <name>(6S)-NADPHX</name>
        <dbReference type="ChEBI" id="CHEBI:64076"/>
    </ligand>
</feature>
<comment type="caution">
    <text evidence="22">The sequence shown here is derived from an EMBL/GenBank/DDBJ whole genome shotgun (WGS) entry which is preliminary data.</text>
</comment>
<evidence type="ECO:0000256" key="2">
    <source>
        <dbReference type="ARBA" id="ARBA00000909"/>
    </source>
</evidence>
<evidence type="ECO:0000256" key="14">
    <source>
        <dbReference type="ARBA" id="ARBA00025153"/>
    </source>
</evidence>
<gene>
    <name evidence="17" type="primary">nnrD</name>
    <name evidence="18" type="synonym">nnrE</name>
    <name evidence="22" type="ORF">G3574_17375</name>
</gene>
<keyword evidence="8 17" id="KW-0521">NADP</keyword>
<dbReference type="GO" id="GO:0005524">
    <property type="term" value="F:ATP binding"/>
    <property type="evidence" value="ECO:0007669"/>
    <property type="project" value="UniProtKB-UniRule"/>
</dbReference>
<keyword evidence="12 17" id="KW-0456">Lyase</keyword>
<evidence type="ECO:0000256" key="11">
    <source>
        <dbReference type="ARBA" id="ARBA00023235"/>
    </source>
</evidence>
<dbReference type="NCBIfam" id="TIGR00197">
    <property type="entry name" value="yjeF_nterm"/>
    <property type="match status" value="1"/>
</dbReference>
<dbReference type="EC" id="4.2.1.136" evidence="19"/>
<dbReference type="HAMAP" id="MF_01966">
    <property type="entry name" value="NADHX_epimerase"/>
    <property type="match status" value="1"/>
</dbReference>
<feature type="domain" description="YjeF C-terminal" evidence="20">
    <location>
        <begin position="233"/>
        <end position="505"/>
    </location>
</feature>
<comment type="function">
    <text evidence="18">Catalyzes the epimerization of the S- and R-forms of NAD(P)HX, a damaged form of NAD(P)H that is a result of enzymatic or heat-dependent hydration. This is a prerequisite for the S-specific NAD(P)H-hydrate dehydratase to allow the repair of both epimers of NAD(P)HX.</text>
</comment>
<comment type="cofactor">
    <cofactor evidence="18 19">
        <name>K(+)</name>
        <dbReference type="ChEBI" id="CHEBI:29103"/>
    </cofactor>
    <text evidence="18 19">Binds 1 potassium ion per subunit.</text>
</comment>
<dbReference type="InterPro" id="IPR030677">
    <property type="entry name" value="Nnr"/>
</dbReference>
<dbReference type="NCBIfam" id="TIGR00196">
    <property type="entry name" value="yjeF_cterm"/>
    <property type="match status" value="1"/>
</dbReference>
<feature type="binding site" evidence="18">
    <location>
        <begin position="137"/>
        <end position="143"/>
    </location>
    <ligand>
        <name>(6S)-NADPHX</name>
        <dbReference type="ChEBI" id="CHEBI:64076"/>
    </ligand>
</feature>
<dbReference type="PIRSF" id="PIRSF017184">
    <property type="entry name" value="Nnr"/>
    <property type="match status" value="1"/>
</dbReference>
<dbReference type="SUPFAM" id="SSF53613">
    <property type="entry name" value="Ribokinase-like"/>
    <property type="match status" value="1"/>
</dbReference>
<dbReference type="InterPro" id="IPR029056">
    <property type="entry name" value="Ribokinase-like"/>
</dbReference>
<comment type="catalytic activity">
    <reaction evidence="2 18 19">
        <text>(6R)-NADPHX = (6S)-NADPHX</text>
        <dbReference type="Rhea" id="RHEA:32227"/>
        <dbReference type="ChEBI" id="CHEBI:64076"/>
        <dbReference type="ChEBI" id="CHEBI:64077"/>
        <dbReference type="EC" id="5.1.99.6"/>
    </reaction>
</comment>
<evidence type="ECO:0000259" key="20">
    <source>
        <dbReference type="PROSITE" id="PS51383"/>
    </source>
</evidence>
<feature type="binding site" evidence="18">
    <location>
        <begin position="66"/>
        <end position="70"/>
    </location>
    <ligand>
        <name>(6S)-NADPHX</name>
        <dbReference type="ChEBI" id="CHEBI:64076"/>
    </ligand>
</feature>
<name>A0A6B3SVD0_9BURK</name>
<comment type="similarity">
    <text evidence="18">Belongs to the NnrE/AIBP family.</text>
</comment>
<organism evidence="22 23">
    <name type="scientific">Noviherbaspirillum galbum</name>
    <dbReference type="NCBI Taxonomy" id="2709383"/>
    <lineage>
        <taxon>Bacteria</taxon>
        <taxon>Pseudomonadati</taxon>
        <taxon>Pseudomonadota</taxon>
        <taxon>Betaproteobacteria</taxon>
        <taxon>Burkholderiales</taxon>
        <taxon>Oxalobacteraceae</taxon>
        <taxon>Noviherbaspirillum</taxon>
    </lineage>
</organism>
<dbReference type="GO" id="GO:0110051">
    <property type="term" value="P:metabolite repair"/>
    <property type="evidence" value="ECO:0007669"/>
    <property type="project" value="TreeGrafter"/>
</dbReference>
<comment type="catalytic activity">
    <reaction evidence="1 18 19">
        <text>(6R)-NADHX = (6S)-NADHX</text>
        <dbReference type="Rhea" id="RHEA:32215"/>
        <dbReference type="ChEBI" id="CHEBI:64074"/>
        <dbReference type="ChEBI" id="CHEBI:64075"/>
        <dbReference type="EC" id="5.1.99.6"/>
    </reaction>
</comment>
<sequence length="513" mass="51715">MPFHPLHPVSDVRAIESAALAELPSFTLMQRAGDAAAAAAMSLLGNEAVAAAAAERSVLVLAGPGNNGGDALVAAANLAALGITVEVHWHGKEDALPPDARIALERARAAGLQPRAGANAVMVASRRWSLVIDGLFGIGLRRAIDGPLRGIVEAVNALACPVLALDVPSGLDADTGNVVGGGAAIRATDTISFIADKPGLHTGAGRDHAGRVHVADLQIALGYFPEPRCGLTQPSDFASSLRPRAQQSHKGSFGDTVLVGGAAGMAGALVLASRAALLCGSGRVIAAFAGPPPAYDPLHPEVMCRDGSHIDFGAAIKGALVLGPGLGTTPSARDLLGRALASEAAMLVDADGLNLLSAHDDLTAAVVSRATPAVLTPHPLEAARLLKTEVGRVQADRLAAARTLASRFRCIAVLKGSGTVIADPDGEAFINPTGNPALATGGSGDVLSGITGALLAQGWPPRDAALGGVWIHGRAADELAEAGTGPVGLAAGELIPAARRILNQLIHLHAASR</sequence>
<dbReference type="PROSITE" id="PS51385">
    <property type="entry name" value="YJEF_N"/>
    <property type="match status" value="1"/>
</dbReference>
<keyword evidence="10 17" id="KW-0520">NAD</keyword>
<comment type="catalytic activity">
    <reaction evidence="15 17 19">
        <text>(6S)-NADHX + ADP = AMP + phosphate + NADH + H(+)</text>
        <dbReference type="Rhea" id="RHEA:32223"/>
        <dbReference type="ChEBI" id="CHEBI:15378"/>
        <dbReference type="ChEBI" id="CHEBI:43474"/>
        <dbReference type="ChEBI" id="CHEBI:57945"/>
        <dbReference type="ChEBI" id="CHEBI:64074"/>
        <dbReference type="ChEBI" id="CHEBI:456215"/>
        <dbReference type="ChEBI" id="CHEBI:456216"/>
        <dbReference type="EC" id="4.2.1.136"/>
    </reaction>
</comment>
<evidence type="ECO:0000313" key="22">
    <source>
        <dbReference type="EMBL" id="NEX62856.1"/>
    </source>
</evidence>
<keyword evidence="13" id="KW-0511">Multifunctional enzyme</keyword>
<feature type="binding site" evidence="17">
    <location>
        <position position="444"/>
    </location>
    <ligand>
        <name>AMP</name>
        <dbReference type="ChEBI" id="CHEBI:456215"/>
    </ligand>
</feature>
<dbReference type="EC" id="5.1.99.6" evidence="19"/>
<dbReference type="GO" id="GO:0046496">
    <property type="term" value="P:nicotinamide nucleotide metabolic process"/>
    <property type="evidence" value="ECO:0007669"/>
    <property type="project" value="UniProtKB-UniRule"/>
</dbReference>
<evidence type="ECO:0000256" key="10">
    <source>
        <dbReference type="ARBA" id="ARBA00023027"/>
    </source>
</evidence>
<evidence type="ECO:0000256" key="19">
    <source>
        <dbReference type="PIRNR" id="PIRNR017184"/>
    </source>
</evidence>
<evidence type="ECO:0000256" key="8">
    <source>
        <dbReference type="ARBA" id="ARBA00022857"/>
    </source>
</evidence>
<feature type="binding site" evidence="18">
    <location>
        <position position="133"/>
    </location>
    <ligand>
        <name>K(+)</name>
        <dbReference type="ChEBI" id="CHEBI:29103"/>
    </ligand>
</feature>
<evidence type="ECO:0000256" key="17">
    <source>
        <dbReference type="HAMAP-Rule" id="MF_01965"/>
    </source>
</evidence>
<dbReference type="InterPro" id="IPR036652">
    <property type="entry name" value="YjeF_N_dom_sf"/>
</dbReference>
<comment type="cofactor">
    <cofactor evidence="17">
        <name>Mg(2+)</name>
        <dbReference type="ChEBI" id="CHEBI:18420"/>
    </cofactor>
</comment>
<evidence type="ECO:0000256" key="12">
    <source>
        <dbReference type="ARBA" id="ARBA00023239"/>
    </source>
</evidence>
<feature type="binding site" evidence="18">
    <location>
        <position position="166"/>
    </location>
    <ligand>
        <name>(6S)-NADPHX</name>
        <dbReference type="ChEBI" id="CHEBI:64076"/>
    </ligand>
</feature>
<comment type="function">
    <text evidence="17">Catalyzes the dehydration of the S-form of NAD(P)HX at the expense of ADP, which is converted to AMP. Together with NAD(P)HX epimerase, which catalyzes the epimerization of the S- and R-forms, the enzyme allows the repair of both epimers of NAD(P)HX, a damaged form of NAD(P)H that is a result of enzymatic or heat-dependent hydration.</text>
</comment>
<dbReference type="EMBL" id="JAAIVB010000055">
    <property type="protein sequence ID" value="NEX62856.1"/>
    <property type="molecule type" value="Genomic_DNA"/>
</dbReference>
<evidence type="ECO:0000256" key="4">
    <source>
        <dbReference type="ARBA" id="ARBA00009524"/>
    </source>
</evidence>
<comment type="similarity">
    <text evidence="4 19">In the C-terminal section; belongs to the NnrD/CARKD family.</text>
</comment>
<keyword evidence="5 18" id="KW-0479">Metal-binding</keyword>
<feature type="binding site" evidence="18">
    <location>
        <position position="67"/>
    </location>
    <ligand>
        <name>K(+)</name>
        <dbReference type="ChEBI" id="CHEBI:29103"/>
    </ligand>
</feature>
<dbReference type="GO" id="GO:0052855">
    <property type="term" value="F:ADP-dependent NAD(P)H-hydrate dehydratase activity"/>
    <property type="evidence" value="ECO:0007669"/>
    <property type="project" value="UniProtKB-UniRule"/>
</dbReference>
<dbReference type="AlphaFoldDB" id="A0A6B3SVD0"/>
<evidence type="ECO:0000256" key="6">
    <source>
        <dbReference type="ARBA" id="ARBA00022741"/>
    </source>
</evidence>
<accession>A0A6B3SVD0</accession>
<dbReference type="InterPro" id="IPR000631">
    <property type="entry name" value="CARKD"/>
</dbReference>
<dbReference type="Pfam" id="PF01256">
    <property type="entry name" value="Carb_kinase"/>
    <property type="match status" value="1"/>
</dbReference>
<feature type="domain" description="YjeF N-terminal" evidence="21">
    <location>
        <begin position="12"/>
        <end position="225"/>
    </location>
</feature>
<evidence type="ECO:0000256" key="18">
    <source>
        <dbReference type="HAMAP-Rule" id="MF_01966"/>
    </source>
</evidence>
<comment type="caution">
    <text evidence="18">Lacks conserved residue(s) required for the propagation of feature annotation.</text>
</comment>
<dbReference type="PROSITE" id="PS51383">
    <property type="entry name" value="YJEF_C_3"/>
    <property type="match status" value="1"/>
</dbReference>
<dbReference type="GO" id="GO:0052856">
    <property type="term" value="F:NAD(P)HX epimerase activity"/>
    <property type="evidence" value="ECO:0007669"/>
    <property type="project" value="UniProtKB-UniRule"/>
</dbReference>
<dbReference type="PANTHER" id="PTHR12592">
    <property type="entry name" value="ATP-DEPENDENT (S)-NAD(P)H-HYDRATE DEHYDRATASE FAMILY MEMBER"/>
    <property type="match status" value="1"/>
</dbReference>
<dbReference type="Proteomes" id="UP000482155">
    <property type="component" value="Unassembled WGS sequence"/>
</dbReference>
<evidence type="ECO:0000256" key="13">
    <source>
        <dbReference type="ARBA" id="ARBA00023268"/>
    </source>
</evidence>
<reference evidence="22 23" key="1">
    <citation type="submission" date="2020-02" db="EMBL/GenBank/DDBJ databases">
        <authorList>
            <person name="Kim M.K."/>
        </authorList>
    </citation>
    <scope>NUCLEOTIDE SEQUENCE [LARGE SCALE GENOMIC DNA]</scope>
    <source>
        <strain evidence="22 23">17J57-3</strain>
    </source>
</reference>
<comment type="catalytic activity">
    <reaction evidence="16 17 19">
        <text>(6S)-NADPHX + ADP = AMP + phosphate + NADPH + H(+)</text>
        <dbReference type="Rhea" id="RHEA:32235"/>
        <dbReference type="ChEBI" id="CHEBI:15378"/>
        <dbReference type="ChEBI" id="CHEBI:43474"/>
        <dbReference type="ChEBI" id="CHEBI:57783"/>
        <dbReference type="ChEBI" id="CHEBI:64076"/>
        <dbReference type="ChEBI" id="CHEBI:456215"/>
        <dbReference type="ChEBI" id="CHEBI:456216"/>
        <dbReference type="EC" id="4.2.1.136"/>
    </reaction>
</comment>
<proteinExistence type="inferred from homology"/>
<feature type="binding site" evidence="18">
    <location>
        <position position="169"/>
    </location>
    <ligand>
        <name>K(+)</name>
        <dbReference type="ChEBI" id="CHEBI:29103"/>
    </ligand>
</feature>
<feature type="binding site" evidence="17">
    <location>
        <position position="325"/>
    </location>
    <ligand>
        <name>(6S)-NADPHX</name>
        <dbReference type="ChEBI" id="CHEBI:64076"/>
    </ligand>
</feature>
<evidence type="ECO:0000256" key="15">
    <source>
        <dbReference type="ARBA" id="ARBA00048238"/>
    </source>
</evidence>
<dbReference type="Gene3D" id="3.40.50.10260">
    <property type="entry name" value="YjeF N-terminal domain"/>
    <property type="match status" value="1"/>
</dbReference>
<dbReference type="Pfam" id="PF03853">
    <property type="entry name" value="YjeF_N"/>
    <property type="match status" value="1"/>
</dbReference>
<comment type="similarity">
    <text evidence="3 19">In the N-terminal section; belongs to the NnrE/AIBP family.</text>
</comment>
<protein>
    <recommendedName>
        <fullName evidence="19">Bifunctional NAD(P)H-hydrate repair enzyme</fullName>
    </recommendedName>
    <alternativeName>
        <fullName evidence="19">Nicotinamide nucleotide repair protein</fullName>
    </alternativeName>
    <domain>
        <recommendedName>
            <fullName evidence="19">ADP-dependent (S)-NAD(P)H-hydrate dehydratase</fullName>
            <ecNumber evidence="19">4.2.1.136</ecNumber>
        </recommendedName>
        <alternativeName>
            <fullName evidence="19">ADP-dependent NAD(P)HX dehydratase</fullName>
        </alternativeName>
    </domain>
    <domain>
        <recommendedName>
            <fullName evidence="19">NAD(P)H-hydrate epimerase</fullName>
            <ecNumber evidence="19">5.1.99.6</ecNumber>
        </recommendedName>
    </domain>
</protein>
<feature type="binding site" evidence="17">
    <location>
        <begin position="415"/>
        <end position="419"/>
    </location>
    <ligand>
        <name>AMP</name>
        <dbReference type="ChEBI" id="CHEBI:456215"/>
    </ligand>
</feature>
<dbReference type="InterPro" id="IPR004443">
    <property type="entry name" value="YjeF_N_dom"/>
</dbReference>
<evidence type="ECO:0000256" key="1">
    <source>
        <dbReference type="ARBA" id="ARBA00000013"/>
    </source>
</evidence>
<feature type="binding site" evidence="17">
    <location>
        <position position="378"/>
    </location>
    <ligand>
        <name>(6S)-NADPHX</name>
        <dbReference type="ChEBI" id="CHEBI:64076"/>
    </ligand>
</feature>
<evidence type="ECO:0000256" key="3">
    <source>
        <dbReference type="ARBA" id="ARBA00006001"/>
    </source>
</evidence>
<comment type="subunit">
    <text evidence="17">Homotetramer.</text>
</comment>
<keyword evidence="6 17" id="KW-0547">Nucleotide-binding</keyword>
<dbReference type="HAMAP" id="MF_01965">
    <property type="entry name" value="NADHX_dehydratase"/>
    <property type="match status" value="1"/>
</dbReference>
<keyword evidence="11 18" id="KW-0413">Isomerase</keyword>
<evidence type="ECO:0000313" key="23">
    <source>
        <dbReference type="Proteomes" id="UP000482155"/>
    </source>
</evidence>
<keyword evidence="9 18" id="KW-0630">Potassium</keyword>
<comment type="function">
    <text evidence="14 19">Bifunctional enzyme that catalyzes the epimerization of the S- and R-forms of NAD(P)HX and the dehydration of the S-form of NAD(P)HX at the expense of ADP, which is converted to AMP. This allows the repair of both epimers of NAD(P)HX, a damaged form of NAD(P)H that is a result of enzymatic or heat-dependent hydration.</text>
</comment>
<dbReference type="CDD" id="cd01171">
    <property type="entry name" value="YXKO-related"/>
    <property type="match status" value="1"/>
</dbReference>